<organism evidence="1 2">
    <name type="scientific">Novosphingobium aquae</name>
    <dbReference type="NCBI Taxonomy" id="3133435"/>
    <lineage>
        <taxon>Bacteria</taxon>
        <taxon>Pseudomonadati</taxon>
        <taxon>Pseudomonadota</taxon>
        <taxon>Alphaproteobacteria</taxon>
        <taxon>Sphingomonadales</taxon>
        <taxon>Sphingomonadaceae</taxon>
        <taxon>Novosphingobium</taxon>
    </lineage>
</organism>
<gene>
    <name evidence="1" type="ORF">WG900_09445</name>
</gene>
<dbReference type="EMBL" id="JBBHJY010000004">
    <property type="protein sequence ID" value="MEJ6010142.1"/>
    <property type="molecule type" value="Genomic_DNA"/>
</dbReference>
<proteinExistence type="predicted"/>
<reference evidence="1 2" key="1">
    <citation type="submission" date="2024-03" db="EMBL/GenBank/DDBJ databases">
        <authorList>
            <person name="Jo J.-H."/>
        </authorList>
    </citation>
    <scope>NUCLEOTIDE SEQUENCE [LARGE SCALE GENOMIC DNA]</scope>
    <source>
        <strain evidence="1 2">AS3R-12</strain>
    </source>
</reference>
<name>A0ABU8S853_9SPHN</name>
<evidence type="ECO:0000313" key="1">
    <source>
        <dbReference type="EMBL" id="MEJ6010142.1"/>
    </source>
</evidence>
<dbReference type="RefSeq" id="WP_339966622.1">
    <property type="nucleotide sequence ID" value="NZ_JBBHJY010000004.1"/>
</dbReference>
<comment type="caution">
    <text evidence="1">The sequence shown here is derived from an EMBL/GenBank/DDBJ whole genome shotgun (WGS) entry which is preliminary data.</text>
</comment>
<evidence type="ECO:0000313" key="2">
    <source>
        <dbReference type="Proteomes" id="UP001379235"/>
    </source>
</evidence>
<keyword evidence="2" id="KW-1185">Reference proteome</keyword>
<dbReference type="Proteomes" id="UP001379235">
    <property type="component" value="Unassembled WGS sequence"/>
</dbReference>
<protein>
    <submittedName>
        <fullName evidence="1">Uncharacterized protein</fullName>
    </submittedName>
</protein>
<accession>A0ABU8S853</accession>
<sequence>MNTNSTNAPIAHTTPILAAQDRIKQARVECNRTSPDDDEAERRHRAIMDPAAALICSTEATTTREVEVNLWTALAHSTDHRQDETPTPMTKTLPP</sequence>